<evidence type="ECO:0000256" key="15">
    <source>
        <dbReference type="SAM" id="Phobius"/>
    </source>
</evidence>
<dbReference type="InterPro" id="IPR015919">
    <property type="entry name" value="Cadherin-like_sf"/>
</dbReference>
<evidence type="ECO:0000256" key="5">
    <source>
        <dbReference type="ARBA" id="ARBA00022692"/>
    </source>
</evidence>
<dbReference type="FunFam" id="2.60.40.60:FF:000019">
    <property type="entry name" value="Cadherin 2"/>
    <property type="match status" value="1"/>
</dbReference>
<dbReference type="FunFam" id="2.60.40.60:FF:000158">
    <property type="entry name" value="Dachsous cadherin-related 1"/>
    <property type="match status" value="1"/>
</dbReference>
<dbReference type="Gene3D" id="2.60.40.60">
    <property type="entry name" value="Cadherins"/>
    <property type="match status" value="6"/>
</dbReference>
<dbReference type="SMART" id="SM00112">
    <property type="entry name" value="CA"/>
    <property type="match status" value="5"/>
</dbReference>
<evidence type="ECO:0000259" key="17">
    <source>
        <dbReference type="PROSITE" id="PS50268"/>
    </source>
</evidence>
<dbReference type="GO" id="GO:0000902">
    <property type="term" value="P:cell morphogenesis"/>
    <property type="evidence" value="ECO:0007669"/>
    <property type="project" value="TreeGrafter"/>
</dbReference>
<evidence type="ECO:0000256" key="16">
    <source>
        <dbReference type="SAM" id="SignalP"/>
    </source>
</evidence>
<dbReference type="PROSITE" id="PS50268">
    <property type="entry name" value="CADHERIN_2"/>
    <property type="match status" value="4"/>
</dbReference>
<keyword evidence="5 15" id="KW-0812">Transmembrane</keyword>
<dbReference type="GeneID" id="106923233"/>
<dbReference type="GO" id="GO:0005912">
    <property type="term" value="C:adherens junction"/>
    <property type="evidence" value="ECO:0007669"/>
    <property type="project" value="TreeGrafter"/>
</dbReference>
<feature type="transmembrane region" description="Helical" evidence="15">
    <location>
        <begin position="592"/>
        <end position="613"/>
    </location>
</feature>
<evidence type="ECO:0000256" key="4">
    <source>
        <dbReference type="ARBA" id="ARBA00022490"/>
    </source>
</evidence>
<proteinExistence type="predicted"/>
<reference evidence="18" key="2">
    <citation type="submission" date="2025-09" db="UniProtKB">
        <authorList>
            <consortium name="Ensembl"/>
        </authorList>
    </citation>
    <scope>IDENTIFICATION</scope>
</reference>
<evidence type="ECO:0000256" key="14">
    <source>
        <dbReference type="PROSITE-ProRule" id="PRU00043"/>
    </source>
</evidence>
<evidence type="ECO:0000256" key="8">
    <source>
        <dbReference type="ARBA" id="ARBA00022737"/>
    </source>
</evidence>
<dbReference type="GO" id="GO:0016342">
    <property type="term" value="C:catenin complex"/>
    <property type="evidence" value="ECO:0007669"/>
    <property type="project" value="TreeGrafter"/>
</dbReference>
<comment type="subcellular location">
    <subcellularLocation>
        <location evidence="1">Cell membrane</location>
        <topology evidence="1">Single-pass type I membrane protein</topology>
    </subcellularLocation>
    <subcellularLocation>
        <location evidence="2">Cytoplasm</location>
    </subcellularLocation>
</comment>
<keyword evidence="8" id="KW-0677">Repeat</keyword>
<dbReference type="CDD" id="cd11304">
    <property type="entry name" value="Cadherin_repeat"/>
    <property type="match status" value="4"/>
</dbReference>
<evidence type="ECO:0000256" key="12">
    <source>
        <dbReference type="ARBA" id="ARBA00023136"/>
    </source>
</evidence>
<keyword evidence="10" id="KW-0130">Cell adhesion</keyword>
<dbReference type="PRINTS" id="PR00205">
    <property type="entry name" value="CADHERIN"/>
</dbReference>
<keyword evidence="19" id="KW-1185">Reference proteome</keyword>
<evidence type="ECO:0000256" key="7">
    <source>
        <dbReference type="ARBA" id="ARBA00022729"/>
    </source>
</evidence>
<evidence type="ECO:0000256" key="11">
    <source>
        <dbReference type="ARBA" id="ARBA00022989"/>
    </source>
</evidence>
<evidence type="ECO:0000256" key="9">
    <source>
        <dbReference type="ARBA" id="ARBA00022837"/>
    </source>
</evidence>
<keyword evidence="6" id="KW-0479">Metal-binding</keyword>
<evidence type="ECO:0000256" key="6">
    <source>
        <dbReference type="ARBA" id="ARBA00022723"/>
    </source>
</evidence>
<dbReference type="GO" id="GO:0044331">
    <property type="term" value="P:cell-cell adhesion mediated by cadherin"/>
    <property type="evidence" value="ECO:0007669"/>
    <property type="project" value="TreeGrafter"/>
</dbReference>
<dbReference type="GO" id="GO:0007156">
    <property type="term" value="P:homophilic cell adhesion via plasma membrane adhesion molecules"/>
    <property type="evidence" value="ECO:0007669"/>
    <property type="project" value="InterPro"/>
</dbReference>
<dbReference type="PROSITE" id="PS00232">
    <property type="entry name" value="CADHERIN_1"/>
    <property type="match status" value="3"/>
</dbReference>
<dbReference type="RefSeq" id="XP_014851654.1">
    <property type="nucleotide sequence ID" value="XM_014996168.1"/>
</dbReference>
<dbReference type="GO" id="GO:0005509">
    <property type="term" value="F:calcium ion binding"/>
    <property type="evidence" value="ECO:0007669"/>
    <property type="project" value="UniProtKB-UniRule"/>
</dbReference>
<keyword evidence="3" id="KW-1003">Cell membrane</keyword>
<keyword evidence="11 15" id="KW-1133">Transmembrane helix</keyword>
<dbReference type="GO" id="GO:0045296">
    <property type="term" value="F:cadherin binding"/>
    <property type="evidence" value="ECO:0007669"/>
    <property type="project" value="TreeGrafter"/>
</dbReference>
<organism evidence="18 19">
    <name type="scientific">Poecilia mexicana</name>
    <dbReference type="NCBI Taxonomy" id="48701"/>
    <lineage>
        <taxon>Eukaryota</taxon>
        <taxon>Metazoa</taxon>
        <taxon>Chordata</taxon>
        <taxon>Craniata</taxon>
        <taxon>Vertebrata</taxon>
        <taxon>Euteleostomi</taxon>
        <taxon>Actinopterygii</taxon>
        <taxon>Neopterygii</taxon>
        <taxon>Teleostei</taxon>
        <taxon>Neoteleostei</taxon>
        <taxon>Acanthomorphata</taxon>
        <taxon>Ovalentaria</taxon>
        <taxon>Atherinomorphae</taxon>
        <taxon>Cyprinodontiformes</taxon>
        <taxon>Poeciliidae</taxon>
        <taxon>Poeciliinae</taxon>
        <taxon>Poecilia</taxon>
    </lineage>
</organism>
<dbReference type="Ensembl" id="ENSPMET00000026938.1">
    <property type="protein sequence ID" value="ENSPMEP00000032752.1"/>
    <property type="gene ID" value="ENSPMEG00000020841.1"/>
</dbReference>
<dbReference type="GO" id="GO:0008013">
    <property type="term" value="F:beta-catenin binding"/>
    <property type="evidence" value="ECO:0007669"/>
    <property type="project" value="TreeGrafter"/>
</dbReference>
<dbReference type="GO" id="GO:0007043">
    <property type="term" value="P:cell-cell junction assembly"/>
    <property type="evidence" value="ECO:0007669"/>
    <property type="project" value="TreeGrafter"/>
</dbReference>
<dbReference type="KEGG" id="pmei:106923233"/>
<keyword evidence="4" id="KW-0963">Cytoplasm</keyword>
<dbReference type="FunFam" id="2.60.40.60:FF:000011">
    <property type="entry name" value="Cadherin 1"/>
    <property type="match status" value="1"/>
</dbReference>
<dbReference type="GO" id="GO:0034332">
    <property type="term" value="P:adherens junction organization"/>
    <property type="evidence" value="ECO:0007669"/>
    <property type="project" value="TreeGrafter"/>
</dbReference>
<keyword evidence="7 16" id="KW-0732">Signal</keyword>
<feature type="domain" description="Cadherin" evidence="17">
    <location>
        <begin position="250"/>
        <end position="376"/>
    </location>
</feature>
<dbReference type="InterPro" id="IPR002126">
    <property type="entry name" value="Cadherin-like_dom"/>
</dbReference>
<dbReference type="Proteomes" id="UP000261480">
    <property type="component" value="Unplaced"/>
</dbReference>
<feature type="signal peptide" evidence="16">
    <location>
        <begin position="1"/>
        <end position="18"/>
    </location>
</feature>
<dbReference type="AlphaFoldDB" id="A0A3B3YZE9"/>
<dbReference type="InterPro" id="IPR020894">
    <property type="entry name" value="Cadherin_CS"/>
</dbReference>
<dbReference type="InterPro" id="IPR039808">
    <property type="entry name" value="Cadherin"/>
</dbReference>
<dbReference type="Pfam" id="PF00028">
    <property type="entry name" value="Cadherin"/>
    <property type="match status" value="3"/>
</dbReference>
<evidence type="ECO:0000256" key="3">
    <source>
        <dbReference type="ARBA" id="ARBA00022475"/>
    </source>
</evidence>
<dbReference type="PANTHER" id="PTHR24027">
    <property type="entry name" value="CADHERIN-23"/>
    <property type="match status" value="1"/>
</dbReference>
<evidence type="ECO:0000256" key="2">
    <source>
        <dbReference type="ARBA" id="ARBA00004496"/>
    </source>
</evidence>
<dbReference type="STRING" id="48701.ENSPMEP00000032752"/>
<feature type="domain" description="Cadherin" evidence="17">
    <location>
        <begin position="33"/>
        <end position="131"/>
    </location>
</feature>
<dbReference type="GO" id="GO:0016339">
    <property type="term" value="P:calcium-dependent cell-cell adhesion via plasma membrane cell adhesion molecules"/>
    <property type="evidence" value="ECO:0007669"/>
    <property type="project" value="TreeGrafter"/>
</dbReference>
<feature type="domain" description="Cadherin" evidence="17">
    <location>
        <begin position="132"/>
        <end position="241"/>
    </location>
</feature>
<dbReference type="GO" id="GO:0005737">
    <property type="term" value="C:cytoplasm"/>
    <property type="evidence" value="ECO:0007669"/>
    <property type="project" value="UniProtKB-SubCell"/>
</dbReference>
<keyword evidence="13" id="KW-0325">Glycoprotein</keyword>
<reference evidence="18" key="1">
    <citation type="submission" date="2025-08" db="UniProtKB">
        <authorList>
            <consortium name="Ensembl"/>
        </authorList>
    </citation>
    <scope>IDENTIFICATION</scope>
</reference>
<dbReference type="PANTHER" id="PTHR24027:SF433">
    <property type="entry name" value="CADHERIN 27-RELATED"/>
    <property type="match status" value="1"/>
</dbReference>
<evidence type="ECO:0000256" key="13">
    <source>
        <dbReference type="ARBA" id="ARBA00023180"/>
    </source>
</evidence>
<feature type="domain" description="Cadherin" evidence="17">
    <location>
        <begin position="377"/>
        <end position="484"/>
    </location>
</feature>
<dbReference type="OrthoDB" id="9045962at2759"/>
<keyword evidence="9 14" id="KW-0106">Calcium</keyword>
<evidence type="ECO:0000313" key="19">
    <source>
        <dbReference type="Proteomes" id="UP000261480"/>
    </source>
</evidence>
<protein>
    <recommendedName>
        <fullName evidence="17">Cadherin domain-containing protein</fullName>
    </recommendedName>
</protein>
<evidence type="ECO:0000256" key="10">
    <source>
        <dbReference type="ARBA" id="ARBA00022889"/>
    </source>
</evidence>
<accession>A0A3B3YZE9</accession>
<dbReference type="GO" id="GO:0060027">
    <property type="term" value="P:convergent extension involved in gastrulation"/>
    <property type="evidence" value="ECO:0007669"/>
    <property type="project" value="UniProtKB-ARBA"/>
</dbReference>
<dbReference type="FunFam" id="2.60.40.60:FF:000095">
    <property type="entry name" value="Cadherin 13"/>
    <property type="match status" value="1"/>
</dbReference>
<keyword evidence="12 15" id="KW-0472">Membrane</keyword>
<dbReference type="SUPFAM" id="SSF49313">
    <property type="entry name" value="Cadherin-like"/>
    <property type="match status" value="5"/>
</dbReference>
<dbReference type="GO" id="GO:0016477">
    <property type="term" value="P:cell migration"/>
    <property type="evidence" value="ECO:0007669"/>
    <property type="project" value="TreeGrafter"/>
</dbReference>
<evidence type="ECO:0000313" key="18">
    <source>
        <dbReference type="Ensembl" id="ENSPMEP00000032752.1"/>
    </source>
</evidence>
<evidence type="ECO:0000256" key="1">
    <source>
        <dbReference type="ARBA" id="ARBA00004251"/>
    </source>
</evidence>
<feature type="chain" id="PRO_5017330553" description="Cadherin domain-containing protein" evidence="16">
    <location>
        <begin position="19"/>
        <end position="858"/>
    </location>
</feature>
<sequence>MLLLTLLIFLLPSPSCTAAQSRQKRDWIIDSYEIEEGNPGPFPYELSQVAVDRKYQVFFDLKGQGVDQDPKGVLRIEESTGKIVVYKPVDFEEYQVLRLSFEAKKQEDQSIDTRLGIEITIRDINDNPPLFDVDLYNVTVEESLYQGSHLLTVFASDRDKPNTRNSTFHYAIKSVSPESSNIEFVLKETGGLSFKGCFDYEVAREHRLVIEAIDHGEVIQLSSSTTVVIKVADSNDHLPVIIGQTGSGKVKENEVGVSPLRLHVMDKDKTHSKAWTAKYTIQGDKGGHFKIETNEETNDGILTVVKPLDFENGAMKNLKISVTNEAPYFSCKVKRQLSSGPWDVDFTDEQIGGMRVQPNTTTVVIEVEDVNDPPNFVVTVKEANLKEDAPIGTWVEKVTAVDRDATASSDFIYKVGHDPGGWMNIDPQTGDITTRKMVDRESDHVVNGVYTVILHAVDKGEPPMTGTATLQIHVIDVNDNVPELKVNHVVVCMSDNQTSTNISATDLDASPYGGPFKFELLGDVKGQWKLDPFYGFTAGLVRHSRVYVGLYTLRVKVSDLQGTYGIYKLNVTVCSCLEHHCRNRNLTISSSVVIALLLAIALLLLAVLALITISCKPVFSPMPVDETSEVNGYLMSSNEEAPGSDIKGRGDSFVSSNSWRYSTNKHLNKGSGKVKENEVGVSPLHLHVMDKDKTDSKSWTAKYTIQGDKGGHLKLETNEETNDGILTVEKLGELPLHEQSENVRVSDESTQDIWKGRYSVRTLKHLNKTEECNAASSYQMSDEILLLLQRKISSLQEPMAELLDYEPQTYAEEGEPYSPADLGYLDISENYSLHKVLENLGPEFNELANCIRNHNHRD</sequence>
<name>A0A3B3YZE9_9TELE</name>